<feature type="region of interest" description="Disordered" evidence="1">
    <location>
        <begin position="1"/>
        <end position="22"/>
    </location>
</feature>
<protein>
    <submittedName>
        <fullName evidence="2">Uncharacterized protein</fullName>
    </submittedName>
</protein>
<gene>
    <name evidence="2" type="ORF">SteCoe_25368</name>
</gene>
<feature type="compositionally biased region" description="Low complexity" evidence="1">
    <location>
        <begin position="1"/>
        <end position="13"/>
    </location>
</feature>
<dbReference type="AlphaFoldDB" id="A0A1R2BFD0"/>
<sequence>MNSLKFSRSLSESRLLRRKSLSKAEEPRVDPFRLFTTKYTRTPALKPACHRTHITEKTLNTVVSTDIKPVSKLKLEITKTTSSIFNFKQPSKIITTFNPSFSAKTYESSSRSTKAEDFKPVFRGRIVRKIEAKPTPKIPSLNKKMLKRVNSLVFKKKRQNRSALDFSFADPD</sequence>
<dbReference type="Proteomes" id="UP000187209">
    <property type="component" value="Unassembled WGS sequence"/>
</dbReference>
<organism evidence="2 3">
    <name type="scientific">Stentor coeruleus</name>
    <dbReference type="NCBI Taxonomy" id="5963"/>
    <lineage>
        <taxon>Eukaryota</taxon>
        <taxon>Sar</taxon>
        <taxon>Alveolata</taxon>
        <taxon>Ciliophora</taxon>
        <taxon>Postciliodesmatophora</taxon>
        <taxon>Heterotrichea</taxon>
        <taxon>Heterotrichida</taxon>
        <taxon>Stentoridae</taxon>
        <taxon>Stentor</taxon>
    </lineage>
</organism>
<evidence type="ECO:0000313" key="3">
    <source>
        <dbReference type="Proteomes" id="UP000187209"/>
    </source>
</evidence>
<dbReference type="EMBL" id="MPUH01000688">
    <property type="protein sequence ID" value="OMJ75482.1"/>
    <property type="molecule type" value="Genomic_DNA"/>
</dbReference>
<keyword evidence="3" id="KW-1185">Reference proteome</keyword>
<comment type="caution">
    <text evidence="2">The sequence shown here is derived from an EMBL/GenBank/DDBJ whole genome shotgun (WGS) entry which is preliminary data.</text>
</comment>
<name>A0A1R2BFD0_9CILI</name>
<proteinExistence type="predicted"/>
<evidence type="ECO:0000256" key="1">
    <source>
        <dbReference type="SAM" id="MobiDB-lite"/>
    </source>
</evidence>
<reference evidence="2 3" key="1">
    <citation type="submission" date="2016-11" db="EMBL/GenBank/DDBJ databases">
        <title>The macronuclear genome of Stentor coeruleus: a giant cell with tiny introns.</title>
        <authorList>
            <person name="Slabodnick M."/>
            <person name="Ruby J.G."/>
            <person name="Reiff S.B."/>
            <person name="Swart E.C."/>
            <person name="Gosai S."/>
            <person name="Prabakaran S."/>
            <person name="Witkowska E."/>
            <person name="Larue G.E."/>
            <person name="Fisher S."/>
            <person name="Freeman R.M."/>
            <person name="Gunawardena J."/>
            <person name="Chu W."/>
            <person name="Stover N.A."/>
            <person name="Gregory B.D."/>
            <person name="Nowacki M."/>
            <person name="Derisi J."/>
            <person name="Roy S.W."/>
            <person name="Marshall W.F."/>
            <person name="Sood P."/>
        </authorList>
    </citation>
    <scope>NUCLEOTIDE SEQUENCE [LARGE SCALE GENOMIC DNA]</scope>
    <source>
        <strain evidence="2">WM001</strain>
    </source>
</reference>
<evidence type="ECO:0000313" key="2">
    <source>
        <dbReference type="EMBL" id="OMJ75482.1"/>
    </source>
</evidence>
<accession>A0A1R2BFD0</accession>